<dbReference type="AlphaFoldDB" id="A0A1I1TFC2"/>
<organism evidence="2 3">
    <name type="scientific">Pseudomonas straminea</name>
    <dbReference type="NCBI Taxonomy" id="47882"/>
    <lineage>
        <taxon>Bacteria</taxon>
        <taxon>Pseudomonadati</taxon>
        <taxon>Pseudomonadota</taxon>
        <taxon>Gammaproteobacteria</taxon>
        <taxon>Pseudomonadales</taxon>
        <taxon>Pseudomonadaceae</taxon>
        <taxon>Phytopseudomonas</taxon>
    </lineage>
</organism>
<evidence type="ECO:0000256" key="1">
    <source>
        <dbReference type="SAM" id="SignalP"/>
    </source>
</evidence>
<dbReference type="EMBL" id="FOMO01000002">
    <property type="protein sequence ID" value="SFD57282.1"/>
    <property type="molecule type" value="Genomic_DNA"/>
</dbReference>
<protein>
    <submittedName>
        <fullName evidence="2">Uncharacterized protein</fullName>
    </submittedName>
</protein>
<sequence length="143" mass="15302">MNRLVLRSAPLALLLATTTAIAATPISEGVPLDPAAAAKLIVSRDRNAPNACDLQLRVDEQLVVALPAGESVTLDVPSGERSVVLTPSREGFCAEIDLVSSQSLLLQPGETRRYQAVYEERKLFLAPQPRTLKPAATPGHNPR</sequence>
<dbReference type="Proteomes" id="UP000243950">
    <property type="component" value="Unassembled WGS sequence"/>
</dbReference>
<accession>A0A1I1TFC2</accession>
<feature type="chain" id="PRO_5017180174" evidence="1">
    <location>
        <begin position="23"/>
        <end position="143"/>
    </location>
</feature>
<gene>
    <name evidence="2" type="ORF">SAMN05216372_102493</name>
</gene>
<dbReference type="RefSeq" id="WP_093502078.1">
    <property type="nucleotide sequence ID" value="NZ_BSSG01000002.1"/>
</dbReference>
<evidence type="ECO:0000313" key="2">
    <source>
        <dbReference type="EMBL" id="SFD57282.1"/>
    </source>
</evidence>
<feature type="signal peptide" evidence="1">
    <location>
        <begin position="1"/>
        <end position="22"/>
    </location>
</feature>
<name>A0A1I1TFC2_PSEOC</name>
<keyword evidence="1" id="KW-0732">Signal</keyword>
<evidence type="ECO:0000313" key="3">
    <source>
        <dbReference type="Proteomes" id="UP000243950"/>
    </source>
</evidence>
<keyword evidence="3" id="KW-1185">Reference proteome</keyword>
<proteinExistence type="predicted"/>
<reference evidence="3" key="1">
    <citation type="submission" date="2016-10" db="EMBL/GenBank/DDBJ databases">
        <authorList>
            <person name="Varghese N."/>
            <person name="Submissions S."/>
        </authorList>
    </citation>
    <scope>NUCLEOTIDE SEQUENCE [LARGE SCALE GENOMIC DNA]</scope>
    <source>
        <strain evidence="3">JCM 2783</strain>
    </source>
</reference>